<proteinExistence type="inferred from homology"/>
<comment type="caution">
    <text evidence="9">The sequence shown here is derived from an EMBL/GenBank/DDBJ whole genome shotgun (WGS) entry which is preliminary data.</text>
</comment>
<dbReference type="EC" id="2.1.1.72" evidence="2"/>
<keyword evidence="4" id="KW-0808">Transferase</keyword>
<dbReference type="AlphaFoldDB" id="J1Q7E1"/>
<evidence type="ECO:0000313" key="9">
    <source>
        <dbReference type="EMBL" id="EJI87128.1"/>
    </source>
</evidence>
<evidence type="ECO:0000259" key="8">
    <source>
        <dbReference type="Pfam" id="PF02384"/>
    </source>
</evidence>
<dbReference type="GO" id="GO:0032259">
    <property type="term" value="P:methylation"/>
    <property type="evidence" value="ECO:0007669"/>
    <property type="project" value="UniProtKB-KW"/>
</dbReference>
<keyword evidence="3" id="KW-0489">Methyltransferase</keyword>
<dbReference type="PATRIC" id="fig|1197174.4.peg.166"/>
<dbReference type="GO" id="GO:0009007">
    <property type="term" value="F:site-specific DNA-methyltransferase (adenine-specific) activity"/>
    <property type="evidence" value="ECO:0007669"/>
    <property type="project" value="UniProtKB-EC"/>
</dbReference>
<evidence type="ECO:0000313" key="10">
    <source>
        <dbReference type="Proteomes" id="UP000012043"/>
    </source>
</evidence>
<dbReference type="InterPro" id="IPR003356">
    <property type="entry name" value="DNA_methylase_A-5"/>
</dbReference>
<dbReference type="PANTHER" id="PTHR33841:SF5">
    <property type="entry name" value="DNA METHYLASE (MODIFICATION METHYLASE) (METHYLTRANSFERASE)-RELATED"/>
    <property type="match status" value="1"/>
</dbReference>
<dbReference type="PANTHER" id="PTHR33841">
    <property type="entry name" value="DNA METHYLTRANSFERASE YEEA-RELATED"/>
    <property type="match status" value="1"/>
</dbReference>
<dbReference type="InterPro" id="IPR050953">
    <property type="entry name" value="N4_N6_ade-DNA_methylase"/>
</dbReference>
<evidence type="ECO:0000256" key="2">
    <source>
        <dbReference type="ARBA" id="ARBA00011900"/>
    </source>
</evidence>
<dbReference type="RefSeq" id="WP_008606354.1">
    <property type="nucleotide sequence ID" value="NZ_ALAB01000001.1"/>
</dbReference>
<dbReference type="PRINTS" id="PR00507">
    <property type="entry name" value="N12N6MTFRASE"/>
</dbReference>
<name>J1Q7E1_9ALTE</name>
<reference evidence="9 10" key="1">
    <citation type="journal article" date="2012" name="J. Bacteriol.">
        <title>Genome Sequence of Pectin-Degrading Alishewanella aestuarii Strain B11T, Isolated from Tidal Flat Sediment.</title>
        <authorList>
            <person name="Jung J."/>
            <person name="Choi S."/>
            <person name="Chun J."/>
            <person name="Park W."/>
        </authorList>
    </citation>
    <scope>NUCLEOTIDE SEQUENCE [LARGE SCALE GENOMIC DNA]</scope>
    <source>
        <strain evidence="9 10">B11</strain>
    </source>
</reference>
<evidence type="ECO:0000256" key="3">
    <source>
        <dbReference type="ARBA" id="ARBA00022603"/>
    </source>
</evidence>
<gene>
    <name evidence="9" type="ORF">AEST_01690</name>
</gene>
<sequence length="1002" mass="110759">MTDMATILTSFGADLSECVLFNSNGPECLPYATLLDTRRRNHADLSAVVGVYQWQDTPLMFLVDAQQLSDAQQLHKIRRVLAMRGDAPYLGVISPGQLTVYHIALDKQDVNSARLNIETVDPASGELFVYLGNRRPKAAIAQRHWIANIVLRLLDGSITRLINLNVISDSDVISLVGRALFTRFLADRQLLPASVLPTSGAGGLFDTRESAEAISGWLDQTFNGHLLPMSEKVFDSLPEQAYRILGDILRRAPDHQLFLGWEEKWDHLDFSHIPVGVLSQAYELYLRNHNADKQRKEGSFYTPSLIADLMVKASLRKLELAGTGHCARLLDPAAGAGVFLLTAMRELVALRWKHDGVRPDTGTLRSILRHQIVGFDINEIALRFAALGLYLLSIELDPDPQPVDKLRFDDLTETTLLLLSHDEQGNASSLGSLGPAAGEKHLGQYDVVIGNPPWSSGTKLPDWKTVRQTVTRIAKGRGLQVKELPIPNEALDLPFIWRAMEWAKPGGQIAFALHAKLLFQQGDGMPAARQVLFDALDVTSIINGTELRNTKVWPKISSPFCLLFATNQLPGPAAGFRFINLHLDDALNKAGAIRLDSIGADIISTSQLRELPELLKVLFRGTSLDLRLLQKVRGKSHPTLAAFWGREFGLVKGKLACSGSGFQTQKDSSRVRKNGDGLPGADAGYLHGMPELTAATFHKGIIDAKTLPLFRHARIHDPRDAERFTGPLLIVHKSVPADTTRINIAIADQSIAFNETFYGYSVAKHPQAQTLSRYLALVLGSHVALWMILLTSGEFGFEREVVEKATLESLPIPDFNDLSANEHAEVLRLFDQLQAGTITWQHVDEWVANRYGLSEKDLQVINDTLAHRLPFAEIKEAAQRPPQARDMAIFCDALTHELQPWTARFGQQFRVDALQTSPLSPWCAVQITAVQERQKTASAPLAGIAAVADDVAATEFIVRQDAHTLIIGRLAQCRYWSASQAKLLAQRLVWAHLDFLQGNPSA</sequence>
<evidence type="ECO:0000256" key="7">
    <source>
        <dbReference type="ARBA" id="ARBA00047942"/>
    </source>
</evidence>
<dbReference type="InterPro" id="IPR029063">
    <property type="entry name" value="SAM-dependent_MTases_sf"/>
</dbReference>
<dbReference type="SUPFAM" id="SSF53335">
    <property type="entry name" value="S-adenosyl-L-methionine-dependent methyltransferases"/>
    <property type="match status" value="1"/>
</dbReference>
<comment type="similarity">
    <text evidence="1">Belongs to the N(4)/N(6)-methyltransferase family.</text>
</comment>
<protein>
    <recommendedName>
        <fullName evidence="2">site-specific DNA-methyltransferase (adenine-specific)</fullName>
        <ecNumber evidence="2">2.1.1.72</ecNumber>
    </recommendedName>
</protein>
<dbReference type="Gene3D" id="3.40.50.150">
    <property type="entry name" value="Vaccinia Virus protein VP39"/>
    <property type="match status" value="1"/>
</dbReference>
<keyword evidence="10" id="KW-1185">Reference proteome</keyword>
<dbReference type="PROSITE" id="PS00092">
    <property type="entry name" value="N6_MTASE"/>
    <property type="match status" value="1"/>
</dbReference>
<feature type="domain" description="DNA methylase adenine-specific" evidence="8">
    <location>
        <begin position="277"/>
        <end position="564"/>
    </location>
</feature>
<evidence type="ECO:0000256" key="4">
    <source>
        <dbReference type="ARBA" id="ARBA00022679"/>
    </source>
</evidence>
<dbReference type="InterPro" id="IPR002052">
    <property type="entry name" value="DNA_methylase_N6_adenine_CS"/>
</dbReference>
<accession>J1Q7E1</accession>
<evidence type="ECO:0000256" key="1">
    <source>
        <dbReference type="ARBA" id="ARBA00006594"/>
    </source>
</evidence>
<dbReference type="Pfam" id="PF02384">
    <property type="entry name" value="N6_Mtase"/>
    <property type="match status" value="1"/>
</dbReference>
<dbReference type="GO" id="GO:0003677">
    <property type="term" value="F:DNA binding"/>
    <property type="evidence" value="ECO:0007669"/>
    <property type="project" value="InterPro"/>
</dbReference>
<dbReference type="EMBL" id="ALAB01000001">
    <property type="protein sequence ID" value="EJI87128.1"/>
    <property type="molecule type" value="Genomic_DNA"/>
</dbReference>
<organism evidence="9 10">
    <name type="scientific">Alishewanella aestuarii B11</name>
    <dbReference type="NCBI Taxonomy" id="1197174"/>
    <lineage>
        <taxon>Bacteria</taxon>
        <taxon>Pseudomonadati</taxon>
        <taxon>Pseudomonadota</taxon>
        <taxon>Gammaproteobacteria</taxon>
        <taxon>Alteromonadales</taxon>
        <taxon>Alteromonadaceae</taxon>
        <taxon>Alishewanella</taxon>
    </lineage>
</organism>
<dbReference type="GO" id="GO:0009307">
    <property type="term" value="P:DNA restriction-modification system"/>
    <property type="evidence" value="ECO:0007669"/>
    <property type="project" value="UniProtKB-KW"/>
</dbReference>
<keyword evidence="6" id="KW-0680">Restriction system</keyword>
<comment type="catalytic activity">
    <reaction evidence="7">
        <text>a 2'-deoxyadenosine in DNA + S-adenosyl-L-methionine = an N(6)-methyl-2'-deoxyadenosine in DNA + S-adenosyl-L-homocysteine + H(+)</text>
        <dbReference type="Rhea" id="RHEA:15197"/>
        <dbReference type="Rhea" id="RHEA-COMP:12418"/>
        <dbReference type="Rhea" id="RHEA-COMP:12419"/>
        <dbReference type="ChEBI" id="CHEBI:15378"/>
        <dbReference type="ChEBI" id="CHEBI:57856"/>
        <dbReference type="ChEBI" id="CHEBI:59789"/>
        <dbReference type="ChEBI" id="CHEBI:90615"/>
        <dbReference type="ChEBI" id="CHEBI:90616"/>
        <dbReference type="EC" id="2.1.1.72"/>
    </reaction>
</comment>
<keyword evidence="5" id="KW-0949">S-adenosyl-L-methionine</keyword>
<dbReference type="GO" id="GO:0008170">
    <property type="term" value="F:N-methyltransferase activity"/>
    <property type="evidence" value="ECO:0007669"/>
    <property type="project" value="InterPro"/>
</dbReference>
<evidence type="ECO:0000256" key="6">
    <source>
        <dbReference type="ARBA" id="ARBA00022747"/>
    </source>
</evidence>
<evidence type="ECO:0000256" key="5">
    <source>
        <dbReference type="ARBA" id="ARBA00022691"/>
    </source>
</evidence>
<dbReference type="Proteomes" id="UP000012043">
    <property type="component" value="Unassembled WGS sequence"/>
</dbReference>